<gene>
    <name evidence="2" type="ORF">Slati_2710300</name>
</gene>
<dbReference type="Pfam" id="PF07727">
    <property type="entry name" value="RVT_2"/>
    <property type="match status" value="1"/>
</dbReference>
<sequence length="386" mass="44450">MWHGKLTSYKYLRMWGSPADVKKLVGDKLDSMSSLCRFVGYSKETVGYYLYDLSEHKVFISRNVVFLKKGWPNQVWTLVDLPKGVKPVGCKWVYKRKLGADEEVTAFKARLVAKGYTQRPRVDFEETNSPVAMAKDLHGSAVEFHFYWRRAEGLSSQKNDFDPCIYKKIGGSSVAYFVLYVDEILLIWNDVKMLGEIKAWLSTQFSMKDLGLEEIQMKNSKRGFLSMRHGIKLSKKLSPKIDEELKRLSDIHYASAVGSIQYVVQCTRPDIAFTLSMTSRYQACDEEVHWSVVKTILKSQSSFVFKLNSGMVAWKSFKQATTMDSTTEAEYIAASEVAKEAAWMKNYIQELCVVPSMKEVDWPEKRGGKIKNYDNVNNKYRSRVYR</sequence>
<feature type="domain" description="Reverse transcriptase Ty1/copia-type" evidence="1">
    <location>
        <begin position="73"/>
        <end position="133"/>
    </location>
</feature>
<dbReference type="InterPro" id="IPR043502">
    <property type="entry name" value="DNA/RNA_pol_sf"/>
</dbReference>
<reference evidence="2" key="2">
    <citation type="journal article" date="2024" name="Plant">
        <title>Genomic evolution and insights into agronomic trait innovations of Sesamum species.</title>
        <authorList>
            <person name="Miao H."/>
            <person name="Wang L."/>
            <person name="Qu L."/>
            <person name="Liu H."/>
            <person name="Sun Y."/>
            <person name="Le M."/>
            <person name="Wang Q."/>
            <person name="Wei S."/>
            <person name="Zheng Y."/>
            <person name="Lin W."/>
            <person name="Duan Y."/>
            <person name="Cao H."/>
            <person name="Xiong S."/>
            <person name="Wang X."/>
            <person name="Wei L."/>
            <person name="Li C."/>
            <person name="Ma Q."/>
            <person name="Ju M."/>
            <person name="Zhao R."/>
            <person name="Li G."/>
            <person name="Mu C."/>
            <person name="Tian Q."/>
            <person name="Mei H."/>
            <person name="Zhang T."/>
            <person name="Gao T."/>
            <person name="Zhang H."/>
        </authorList>
    </citation>
    <scope>NUCLEOTIDE SEQUENCE</scope>
    <source>
        <strain evidence="2">KEN1</strain>
    </source>
</reference>
<dbReference type="PANTHER" id="PTHR11439">
    <property type="entry name" value="GAG-POL-RELATED RETROTRANSPOSON"/>
    <property type="match status" value="1"/>
</dbReference>
<dbReference type="EMBL" id="JACGWN010000009">
    <property type="protein sequence ID" value="KAL0433760.1"/>
    <property type="molecule type" value="Genomic_DNA"/>
</dbReference>
<comment type="caution">
    <text evidence="2">The sequence shown here is derived from an EMBL/GenBank/DDBJ whole genome shotgun (WGS) entry which is preliminary data.</text>
</comment>
<dbReference type="SUPFAM" id="SSF56672">
    <property type="entry name" value="DNA/RNA polymerases"/>
    <property type="match status" value="1"/>
</dbReference>
<dbReference type="AlphaFoldDB" id="A0AAW2VXZ2"/>
<name>A0AAW2VXZ2_9LAMI</name>
<proteinExistence type="predicted"/>
<dbReference type="CDD" id="cd09272">
    <property type="entry name" value="RNase_HI_RT_Ty1"/>
    <property type="match status" value="1"/>
</dbReference>
<evidence type="ECO:0000259" key="1">
    <source>
        <dbReference type="Pfam" id="PF07727"/>
    </source>
</evidence>
<reference evidence="2" key="1">
    <citation type="submission" date="2020-06" db="EMBL/GenBank/DDBJ databases">
        <authorList>
            <person name="Li T."/>
            <person name="Hu X."/>
            <person name="Zhang T."/>
            <person name="Song X."/>
            <person name="Zhang H."/>
            <person name="Dai N."/>
            <person name="Sheng W."/>
            <person name="Hou X."/>
            <person name="Wei L."/>
        </authorList>
    </citation>
    <scope>NUCLEOTIDE SEQUENCE</scope>
    <source>
        <strain evidence="2">KEN1</strain>
        <tissue evidence="2">Leaf</tissue>
    </source>
</reference>
<accession>A0AAW2VXZ2</accession>
<dbReference type="PANTHER" id="PTHR11439:SF496">
    <property type="entry name" value="RNA-DIRECTED DNA POLYMERASE"/>
    <property type="match status" value="1"/>
</dbReference>
<dbReference type="InterPro" id="IPR013103">
    <property type="entry name" value="RVT_2"/>
</dbReference>
<evidence type="ECO:0000313" key="2">
    <source>
        <dbReference type="EMBL" id="KAL0433760.1"/>
    </source>
</evidence>
<organism evidence="2">
    <name type="scientific">Sesamum latifolium</name>
    <dbReference type="NCBI Taxonomy" id="2727402"/>
    <lineage>
        <taxon>Eukaryota</taxon>
        <taxon>Viridiplantae</taxon>
        <taxon>Streptophyta</taxon>
        <taxon>Embryophyta</taxon>
        <taxon>Tracheophyta</taxon>
        <taxon>Spermatophyta</taxon>
        <taxon>Magnoliopsida</taxon>
        <taxon>eudicotyledons</taxon>
        <taxon>Gunneridae</taxon>
        <taxon>Pentapetalae</taxon>
        <taxon>asterids</taxon>
        <taxon>lamiids</taxon>
        <taxon>Lamiales</taxon>
        <taxon>Pedaliaceae</taxon>
        <taxon>Sesamum</taxon>
    </lineage>
</organism>
<protein>
    <submittedName>
        <fullName evidence="2">Retrovirus-related Pol polyprotein from transposon TNT 1-94</fullName>
    </submittedName>
</protein>